<feature type="domain" description="RING-CH-type" evidence="17">
    <location>
        <begin position="33"/>
        <end position="94"/>
    </location>
</feature>
<dbReference type="Pfam" id="PF25417">
    <property type="entry name" value="DUF7889"/>
    <property type="match status" value="1"/>
</dbReference>
<feature type="compositionally biased region" description="Basic and acidic residues" evidence="14">
    <location>
        <begin position="718"/>
        <end position="727"/>
    </location>
</feature>
<dbReference type="GO" id="GO:0061630">
    <property type="term" value="F:ubiquitin protein ligase activity"/>
    <property type="evidence" value="ECO:0007669"/>
    <property type="project" value="UniProtKB-EC"/>
</dbReference>
<evidence type="ECO:0000256" key="8">
    <source>
        <dbReference type="ARBA" id="ARBA00022771"/>
    </source>
</evidence>
<evidence type="ECO:0000256" key="14">
    <source>
        <dbReference type="SAM" id="MobiDB-lite"/>
    </source>
</evidence>
<feature type="region of interest" description="Disordered" evidence="14">
    <location>
        <begin position="755"/>
        <end position="780"/>
    </location>
</feature>
<evidence type="ECO:0000259" key="17">
    <source>
        <dbReference type="PROSITE" id="PS51292"/>
    </source>
</evidence>
<dbReference type="GO" id="GO:0008270">
    <property type="term" value="F:zinc ion binding"/>
    <property type="evidence" value="ECO:0007669"/>
    <property type="project" value="UniProtKB-KW"/>
</dbReference>
<feature type="transmembrane region" description="Helical" evidence="15">
    <location>
        <begin position="1596"/>
        <end position="1615"/>
    </location>
</feature>
<evidence type="ECO:0000256" key="9">
    <source>
        <dbReference type="ARBA" id="ARBA00022786"/>
    </source>
</evidence>
<feature type="transmembrane region" description="Helical" evidence="15">
    <location>
        <begin position="1112"/>
        <end position="1130"/>
    </location>
</feature>
<dbReference type="FunFam" id="3.30.40.10:FF:000287">
    <property type="entry name" value="RING finger membrane protein"/>
    <property type="match status" value="1"/>
</dbReference>
<dbReference type="Pfam" id="PF23113">
    <property type="entry name" value="MARCHF6_C"/>
    <property type="match status" value="1"/>
</dbReference>
<dbReference type="Gene3D" id="3.30.40.10">
    <property type="entry name" value="Zinc/RING finger domain, C3HC4 (zinc finger)"/>
    <property type="match status" value="1"/>
</dbReference>
<evidence type="ECO:0000256" key="4">
    <source>
        <dbReference type="ARBA" id="ARBA00012483"/>
    </source>
</evidence>
<evidence type="ECO:0000256" key="1">
    <source>
        <dbReference type="ARBA" id="ARBA00000900"/>
    </source>
</evidence>
<feature type="transmembrane region" description="Helical" evidence="15">
    <location>
        <begin position="1163"/>
        <end position="1190"/>
    </location>
</feature>
<dbReference type="OrthoDB" id="1108038at2759"/>
<feature type="transmembrane region" description="Helical" evidence="15">
    <location>
        <begin position="1650"/>
        <end position="1671"/>
    </location>
</feature>
<dbReference type="SUPFAM" id="SSF57850">
    <property type="entry name" value="RING/U-box"/>
    <property type="match status" value="1"/>
</dbReference>
<dbReference type="CDD" id="cd16702">
    <property type="entry name" value="RING_CH-C4HC3_MARCH6"/>
    <property type="match status" value="1"/>
</dbReference>
<evidence type="ECO:0000256" key="11">
    <source>
        <dbReference type="ARBA" id="ARBA00022989"/>
    </source>
</evidence>
<feature type="transmembrane region" description="Helical" evidence="15">
    <location>
        <begin position="1691"/>
        <end position="1710"/>
    </location>
</feature>
<feature type="domain" description="RING-type" evidence="16">
    <location>
        <begin position="41"/>
        <end position="88"/>
    </location>
</feature>
<keyword evidence="5" id="KW-0808">Transferase</keyword>
<dbReference type="EC" id="2.3.2.27" evidence="4"/>
<keyword evidence="7" id="KW-0479">Metal-binding</keyword>
<dbReference type="SMART" id="SM00744">
    <property type="entry name" value="RINGv"/>
    <property type="match status" value="1"/>
</dbReference>
<organism evidence="18 19">
    <name type="scientific">Sclerotinia nivalis</name>
    <dbReference type="NCBI Taxonomy" id="352851"/>
    <lineage>
        <taxon>Eukaryota</taxon>
        <taxon>Fungi</taxon>
        <taxon>Dikarya</taxon>
        <taxon>Ascomycota</taxon>
        <taxon>Pezizomycotina</taxon>
        <taxon>Leotiomycetes</taxon>
        <taxon>Helotiales</taxon>
        <taxon>Sclerotiniaceae</taxon>
        <taxon>Sclerotinia</taxon>
    </lineage>
</organism>
<feature type="compositionally biased region" description="Acidic residues" evidence="14">
    <location>
        <begin position="757"/>
        <end position="770"/>
    </location>
</feature>
<evidence type="ECO:0000259" key="16">
    <source>
        <dbReference type="PROSITE" id="PS50089"/>
    </source>
</evidence>
<dbReference type="InterPro" id="IPR001841">
    <property type="entry name" value="Znf_RING"/>
</dbReference>
<proteinExistence type="predicted"/>
<evidence type="ECO:0000256" key="10">
    <source>
        <dbReference type="ARBA" id="ARBA00022833"/>
    </source>
</evidence>
<reference evidence="18" key="1">
    <citation type="submission" date="2022-11" db="EMBL/GenBank/DDBJ databases">
        <title>Genome Resource of Sclerotinia nivalis Strain SnTB1, a Plant Pathogen Isolated from American Ginseng.</title>
        <authorList>
            <person name="Fan S."/>
        </authorList>
    </citation>
    <scope>NUCLEOTIDE SEQUENCE</scope>
    <source>
        <strain evidence="18">SnTB1</strain>
    </source>
</reference>
<dbReference type="GO" id="GO:0005789">
    <property type="term" value="C:endoplasmic reticulum membrane"/>
    <property type="evidence" value="ECO:0007669"/>
    <property type="project" value="TreeGrafter"/>
</dbReference>
<keyword evidence="6 15" id="KW-0812">Transmembrane</keyword>
<keyword evidence="19" id="KW-1185">Reference proteome</keyword>
<keyword evidence="9" id="KW-0833">Ubl conjugation pathway</keyword>
<evidence type="ECO:0000256" key="13">
    <source>
        <dbReference type="PROSITE-ProRule" id="PRU00175"/>
    </source>
</evidence>
<feature type="transmembrane region" description="Helical" evidence="15">
    <location>
        <begin position="900"/>
        <end position="921"/>
    </location>
</feature>
<evidence type="ECO:0000256" key="7">
    <source>
        <dbReference type="ARBA" id="ARBA00022723"/>
    </source>
</evidence>
<accession>A0A9X0ADL2</accession>
<feature type="region of interest" description="Disordered" evidence="14">
    <location>
        <begin position="1"/>
        <end position="33"/>
    </location>
</feature>
<keyword evidence="12 15" id="KW-0472">Membrane</keyword>
<dbReference type="PROSITE" id="PS50089">
    <property type="entry name" value="ZF_RING_2"/>
    <property type="match status" value="1"/>
</dbReference>
<dbReference type="InterPro" id="IPR056521">
    <property type="entry name" value="MARCHF6-like_C"/>
</dbReference>
<dbReference type="Proteomes" id="UP001152300">
    <property type="component" value="Unassembled WGS sequence"/>
</dbReference>
<evidence type="ECO:0000256" key="3">
    <source>
        <dbReference type="ARBA" id="ARBA00004906"/>
    </source>
</evidence>
<feature type="transmembrane region" description="Helical" evidence="15">
    <location>
        <begin position="1061"/>
        <end position="1080"/>
    </location>
</feature>
<dbReference type="InterPro" id="IPR011016">
    <property type="entry name" value="Znf_RING-CH"/>
</dbReference>
<evidence type="ECO:0000256" key="5">
    <source>
        <dbReference type="ARBA" id="ARBA00022679"/>
    </source>
</evidence>
<feature type="transmembrane region" description="Helical" evidence="15">
    <location>
        <begin position="125"/>
        <end position="143"/>
    </location>
</feature>
<keyword evidence="8 13" id="KW-0863">Zinc-finger</keyword>
<evidence type="ECO:0000256" key="12">
    <source>
        <dbReference type="ARBA" id="ARBA00023136"/>
    </source>
</evidence>
<name>A0A9X0ADL2_9HELO</name>
<feature type="region of interest" description="Disordered" evidence="14">
    <location>
        <begin position="699"/>
        <end position="729"/>
    </location>
</feature>
<comment type="subcellular location">
    <subcellularLocation>
        <location evidence="2">Membrane</location>
        <topology evidence="2">Multi-pass membrane protein</topology>
    </subcellularLocation>
</comment>
<feature type="transmembrane region" description="Helical" evidence="15">
    <location>
        <begin position="942"/>
        <end position="971"/>
    </location>
</feature>
<evidence type="ECO:0000256" key="15">
    <source>
        <dbReference type="SAM" id="Phobius"/>
    </source>
</evidence>
<dbReference type="GO" id="GO:0036503">
    <property type="term" value="P:ERAD pathway"/>
    <property type="evidence" value="ECO:0007669"/>
    <property type="project" value="TreeGrafter"/>
</dbReference>
<dbReference type="PROSITE" id="PS51292">
    <property type="entry name" value="ZF_RING_CH"/>
    <property type="match status" value="1"/>
</dbReference>
<feature type="transmembrane region" description="Helical" evidence="15">
    <location>
        <begin position="1312"/>
        <end position="1330"/>
    </location>
</feature>
<evidence type="ECO:0000256" key="2">
    <source>
        <dbReference type="ARBA" id="ARBA00004141"/>
    </source>
</evidence>
<evidence type="ECO:0000313" key="19">
    <source>
        <dbReference type="Proteomes" id="UP001152300"/>
    </source>
</evidence>
<dbReference type="PANTHER" id="PTHR13145:SF0">
    <property type="entry name" value="E3 UBIQUITIN-PROTEIN LIGASE MARCHF6"/>
    <property type="match status" value="1"/>
</dbReference>
<comment type="catalytic activity">
    <reaction evidence="1">
        <text>S-ubiquitinyl-[E2 ubiquitin-conjugating enzyme]-L-cysteine + [acceptor protein]-L-lysine = [E2 ubiquitin-conjugating enzyme]-L-cysteine + N(6)-ubiquitinyl-[acceptor protein]-L-lysine.</text>
        <dbReference type="EC" id="2.3.2.27"/>
    </reaction>
</comment>
<dbReference type="InterPro" id="IPR057211">
    <property type="entry name" value="DUF7889"/>
</dbReference>
<feature type="region of interest" description="Disordered" evidence="14">
    <location>
        <begin position="592"/>
        <end position="611"/>
    </location>
</feature>
<feature type="transmembrane region" description="Helical" evidence="15">
    <location>
        <begin position="1032"/>
        <end position="1049"/>
    </location>
</feature>
<dbReference type="PANTHER" id="PTHR13145">
    <property type="entry name" value="SSM4 PROTEIN"/>
    <property type="match status" value="1"/>
</dbReference>
<feature type="transmembrane region" description="Helical" evidence="15">
    <location>
        <begin position="1269"/>
        <end position="1292"/>
    </location>
</feature>
<dbReference type="EMBL" id="JAPEIS010000012">
    <property type="protein sequence ID" value="KAJ8060802.1"/>
    <property type="molecule type" value="Genomic_DNA"/>
</dbReference>
<protein>
    <recommendedName>
        <fullName evidence="4">RING-type E3 ubiquitin transferase</fullName>
        <ecNumber evidence="4">2.3.2.27</ecNumber>
    </recommendedName>
</protein>
<dbReference type="Pfam" id="PF12906">
    <property type="entry name" value="RINGv"/>
    <property type="match status" value="1"/>
</dbReference>
<feature type="transmembrane region" description="Helical" evidence="15">
    <location>
        <begin position="303"/>
        <end position="324"/>
    </location>
</feature>
<feature type="transmembrane region" description="Helical" evidence="15">
    <location>
        <begin position="1468"/>
        <end position="1492"/>
    </location>
</feature>
<evidence type="ECO:0000256" key="6">
    <source>
        <dbReference type="ARBA" id="ARBA00022692"/>
    </source>
</evidence>
<feature type="transmembrane region" description="Helical" evidence="15">
    <location>
        <begin position="1504"/>
        <end position="1522"/>
    </location>
</feature>
<evidence type="ECO:0000313" key="18">
    <source>
        <dbReference type="EMBL" id="KAJ8060802.1"/>
    </source>
</evidence>
<feature type="transmembrane region" description="Helical" evidence="15">
    <location>
        <begin position="1560"/>
        <end position="1584"/>
    </location>
</feature>
<dbReference type="InterPro" id="IPR013083">
    <property type="entry name" value="Znf_RING/FYVE/PHD"/>
</dbReference>
<comment type="pathway">
    <text evidence="3">Protein modification; protein ubiquitination.</text>
</comment>
<feature type="transmembrane region" description="Helical" evidence="15">
    <location>
        <begin position="1210"/>
        <end position="1228"/>
    </location>
</feature>
<comment type="caution">
    <text evidence="18">The sequence shown here is derived from an EMBL/GenBank/DDBJ whole genome shotgun (WGS) entry which is preliminary data.</text>
</comment>
<gene>
    <name evidence="18" type="ORF">OCU04_009886</name>
</gene>
<keyword evidence="11 15" id="KW-1133">Transmembrane helix</keyword>
<keyword evidence="10" id="KW-0862">Zinc</keyword>
<sequence>MSTLGIPSTPDDDPLPDVMNDPQYATNTTNGKDDNGDPDTCRICRAEATEREPLFYPCKCSGSIKFVHQDCLMEWLSHSQKKHCELCKTPFRFTKLYSPNMPQSLPTRVFLKHFTFYIIKNMATYLRFLLVIFVWLVALPFFIRQVWRFLFWFSDGGTPARSSAINLRRNETTSQALEIAREVVNSAWDEGMTPVTPLNASHTSPAGIGGVMEKLMGIIMPISQTLNISGSDPLTAGFFKSLYYGFGMASSVPSDASINGTGMFPTTSLSGVQGHSLLSNVSFLANMTRSPWLNQAIVDMTEGYIITIVIVVTFILVFLIREWVVQQQPVINMGAAFNADMAAGGAPPREDLPVDVHDLQEQMEERIRIQRERLDQVRDRAIAHARRGRNNNGEPGVQPAVPAEIRNPNGPLPLPNFDIEPVSAAEPGELRIPPWTLNKQLDSSDPEVQLTDQFSAIWRRAGGDPNKVLEIIDQEGLGDRMQYWVDAMNLRLQDGDSQVANHLDTAKSASSSRVPLVSDPHRTANMSNVAESGKGVEVDKGSVSSGIWEEVPQYPQKKINNSTSNGESSQSSIWISADDENNNELFMTSGHWRREKDSHSNIPDENETKYPMISGGRTPAFPNREPYPLPLSQNRPRAISDVPHCRDKSPLGRNNWAFSDLPNEDFSDQNLHLFQNKNPNEGDMISMARKAVDDLDLHEGVTSDSDVGPSDAQSPPYTRDDQTHDPDYDGPLEIVGEDGVSRTAGNWVEVFENNPISDDDEEENFDETEENPFAPDTPLPPQREGIIPHRPAEPEGIVGNIANWLWGRPGVALREDDIGANDEHVIEDIAAEAPFVPVAQARRDGFDRRGAENEEINGAHEAAVVEAVDPEGDIEDGEDFDGIMELVGMRGPLFGLVQNAIFSAFLLGITIGIVIWIPYNIGRISILLLANPGPAFKLPLRFIFGAAAFVQDTALVILGLLSYCFIAIAQIPLRLLTLSSLQGGQDALRLAQAAFERVVNGTVDSIIHIADSEIFTFSAASHEALMVIKSNFLGTLATIGNGFMFLLSGSYQVTVAHIENLATSLFEAAVSFVFGIPAFLARPDSWVISLEVPKRLAPLDPALSVWGGLDRMWATLAGFTTLTVLGGLYVRRGTPFSTEQGNVQDVENGVIDMLNQAGGVMKVIFIISIEMLVFPLYCGLLLDAALLPLFEGATIMSRLNFTSRSPLTSIFVHWFVGTCYMFHFALFVSMCRKIMRKGVLHFIRDPDDPTFHPVRDVLERNVTTQLRKILFSALVYGALVVICLGGVVWGLAFAFKGVLPIHWSSNEPVLEFPVDLLFYNFLMPLAVRFLKPSDALHSMYSWWFRRCARWLRLTWFMFDERQPDEEGQIVRRSWREYFLATTPQSLQNTSDDNIQLIHDGRYVRAPASDQVKLPKGTRTFLEVDSNNNRLDGAKDSFDGVHGRNPENYKLVYVPPWFRLRISTFILSIWLFAAATGVCITIVPLVFGRYIFAKVIPADVRKNDVYAFSIGIYILGSALYALLHLRTGLATLRNSLYINGDTPSIIFTRLVKVTVRVARIIWTYTAFILLLPTLFAFLVEFYFIIPMHTYFSSDERHVVHFVQSWTLGLLYVKLTTRIILWHEGSRPAEALRAVTRNGYWNPDARLATRSFIFPATLVLSIALGVPYILAQFATKTFWRDGTELELIHVHRYAYPMVLAILGTVWALWKMAEMVRGWKQKIKDEVYLIGERLHNFGDNRKVVGTATGLGGMGVRRIDT</sequence>